<dbReference type="EMBL" id="CP022954">
    <property type="protein sequence ID" value="QGV19190.1"/>
    <property type="molecule type" value="Genomic_DNA"/>
</dbReference>
<evidence type="ECO:0000313" key="7">
    <source>
        <dbReference type="EMBL" id="QGV19190.1"/>
    </source>
</evidence>
<keyword evidence="6" id="KW-0472">Membrane</keyword>
<evidence type="ECO:0000256" key="3">
    <source>
        <dbReference type="ARBA" id="ARBA00022475"/>
    </source>
</evidence>
<keyword evidence="4" id="KW-0808">Transferase</keyword>
<reference evidence="7 8" key="1">
    <citation type="submission" date="2017-08" db="EMBL/GenBank/DDBJ databases">
        <title>Genome sequence, comparative genomics and functional analysis of the highly adhesive Lactobacillus paracasei Kobulty strain.</title>
        <authorList>
            <person name="Koryszewska-Baginska A."/>
            <person name="Grynberg M."/>
            <person name="Aleksandrzak-Piekarczyk T."/>
        </authorList>
    </citation>
    <scope>NUCLEOTIDE SEQUENCE [LARGE SCALE GENOMIC DNA]</scope>
    <source>
        <strain evidence="7 8">IBB3423</strain>
    </source>
</reference>
<dbReference type="SUPFAM" id="SSF53756">
    <property type="entry name" value="UDP-Glycosyltransferase/glycogen phosphorylase"/>
    <property type="match status" value="1"/>
</dbReference>
<comment type="similarity">
    <text evidence="2">Belongs to the CDP-glycerol glycerophosphotransferase family.</text>
</comment>
<dbReference type="Gene3D" id="3.40.50.12580">
    <property type="match status" value="1"/>
</dbReference>
<dbReference type="InterPro" id="IPR051612">
    <property type="entry name" value="Teichoic_Acid_Biosynth"/>
</dbReference>
<evidence type="ECO:0000256" key="6">
    <source>
        <dbReference type="ARBA" id="ARBA00023136"/>
    </source>
</evidence>
<evidence type="ECO:0000256" key="2">
    <source>
        <dbReference type="ARBA" id="ARBA00010488"/>
    </source>
</evidence>
<dbReference type="GO" id="GO:0047355">
    <property type="term" value="F:CDP-glycerol glycerophosphotransferase activity"/>
    <property type="evidence" value="ECO:0007669"/>
    <property type="project" value="InterPro"/>
</dbReference>
<evidence type="ECO:0000256" key="4">
    <source>
        <dbReference type="ARBA" id="ARBA00022679"/>
    </source>
</evidence>
<dbReference type="Pfam" id="PF04464">
    <property type="entry name" value="Glyphos_transf"/>
    <property type="match status" value="1"/>
</dbReference>
<name>A0AAP9HJQ8_LACPA</name>
<evidence type="ECO:0000256" key="1">
    <source>
        <dbReference type="ARBA" id="ARBA00004202"/>
    </source>
</evidence>
<protein>
    <submittedName>
        <fullName evidence="7">Glycerophosphotransferase</fullName>
    </submittedName>
</protein>
<dbReference type="PANTHER" id="PTHR37316">
    <property type="entry name" value="TEICHOIC ACID GLYCEROL-PHOSPHATE PRIMASE"/>
    <property type="match status" value="1"/>
</dbReference>
<keyword evidence="3" id="KW-1003">Cell membrane</keyword>
<dbReference type="GO" id="GO:0005886">
    <property type="term" value="C:plasma membrane"/>
    <property type="evidence" value="ECO:0007669"/>
    <property type="project" value="UniProtKB-SubCell"/>
</dbReference>
<dbReference type="InterPro" id="IPR043148">
    <property type="entry name" value="TagF_C"/>
</dbReference>
<dbReference type="RefSeq" id="WP_112199533.1">
    <property type="nucleotide sequence ID" value="NZ_CP022954.1"/>
</dbReference>
<dbReference type="InterPro" id="IPR043149">
    <property type="entry name" value="TagF_N"/>
</dbReference>
<dbReference type="PANTHER" id="PTHR37316:SF3">
    <property type="entry name" value="TEICHOIC ACID GLYCEROL-PHOSPHATE TRANSFERASE"/>
    <property type="match status" value="1"/>
</dbReference>
<dbReference type="Proteomes" id="UP000423274">
    <property type="component" value="Chromosome"/>
</dbReference>
<organism evidence="7 8">
    <name type="scientific">Lacticaseibacillus paracasei subsp. paracasei</name>
    <dbReference type="NCBI Taxonomy" id="47714"/>
    <lineage>
        <taxon>Bacteria</taxon>
        <taxon>Bacillati</taxon>
        <taxon>Bacillota</taxon>
        <taxon>Bacilli</taxon>
        <taxon>Lactobacillales</taxon>
        <taxon>Lactobacillaceae</taxon>
        <taxon>Lacticaseibacillus</taxon>
    </lineage>
</organism>
<dbReference type="InterPro" id="IPR007554">
    <property type="entry name" value="Glycerophosphate_synth"/>
</dbReference>
<accession>A0AAP9HJQ8</accession>
<evidence type="ECO:0000256" key="5">
    <source>
        <dbReference type="ARBA" id="ARBA00022944"/>
    </source>
</evidence>
<keyword evidence="5" id="KW-0777">Teichoic acid biosynthesis</keyword>
<evidence type="ECO:0000313" key="8">
    <source>
        <dbReference type="Proteomes" id="UP000423274"/>
    </source>
</evidence>
<dbReference type="GO" id="GO:0019350">
    <property type="term" value="P:teichoic acid biosynthetic process"/>
    <property type="evidence" value="ECO:0007669"/>
    <property type="project" value="UniProtKB-KW"/>
</dbReference>
<gene>
    <name evidence="7" type="ORF">LCAKO_2686</name>
</gene>
<proteinExistence type="inferred from homology"/>
<comment type="subcellular location">
    <subcellularLocation>
        <location evidence="1">Cell membrane</location>
        <topology evidence="1">Peripheral membrane protein</topology>
    </subcellularLocation>
</comment>
<sequence length="387" mass="45154">MELYNRITKLKYIPALLAGFVIALPSNVMSKLFHSKSKLFLVGENGGVGFQDNGKFIFEELLKRNTGKTYWMTFALNCNTDLKNQCRIGTVRGYYLYFRSAAVFYTHSLSTDIAPLANHIVFFNPLHIEISHGVEGFKKKIQTNLVTNYPADLYTCSNSFEMQIKHDYWKIPNDKLSITGVARYDGLPIQKASHFTPRRILYMPTWREWDYQESSADFKLTNTFKQINNLCTDSNLSNLLQQYNMHLVLRLHPFFQKYSECFDSTKFAKNISVTDDDVSALIRDSDILITDYSSVSWDFLYSLKPVLFFQFDRDEYLNVRGSYLQIPEDLFGPSTTDWRKIPEILQNQILKFDSSRLIKQRDKYFDYSDRKNSARIVEACTDLLDEE</sequence>
<dbReference type="AlphaFoldDB" id="A0AAP9HJQ8"/>
<dbReference type="Gene3D" id="3.40.50.11820">
    <property type="match status" value="1"/>
</dbReference>